<proteinExistence type="inferred from homology"/>
<evidence type="ECO:0000256" key="2">
    <source>
        <dbReference type="ARBA" id="ARBA00022829"/>
    </source>
</evidence>
<sequence>MPFKKKFLLANKHITKLNSTLSVRIEELNAQISMLYVENLRLRASEIALASQLKREREKSWKVLADAEAASQNLMKHLMYLRETHNVKYAPETAPTTPPSPRAKRPPMLDVENGSPILNRVSRPPEVPGIMEDDEPSESSADLEKQTTPPRKKPKAKPRLSASKLPLPTRGPSLLPPSTDATAFDQATDEAVSVAPKPRKTIRRQSGLLSVNTEALSVPRSASPAFGSPVRLEAGRAEEAEEFAAVHGELDLTGIYQDTEQQENYAAPTPKKESKRKSKTKEQRESESERDVGESSSKHKEKTRLREHDEVDSSEILKPKVKEITIPRTALQPIDSNVHEQVDEAKLASTRQFLRPTSPAGSAPTSRGSSSPVPDSEGNQNALGSRERRARKSVNYAEPKLNTKMRKPDPPPGSEPVRKKRSSAAAVMTHNTYKPSSTLSSTSSHSNRGLDTGNDADGDTEARSSVELSSPNNAGPLPLRGSSGNYIDPENFPLPPSSRPGSAAAMYSPGPPTRTTGSTTSGSTVSSSSSIATSSAASMKRKKSRPQLMLSDEEDLSDGAEADEEYVGSRRNSDTGSWVNVEGRRKALPKRSAAAAAVAALEDIRRHSMAI</sequence>
<evidence type="ECO:0000256" key="1">
    <source>
        <dbReference type="ARBA" id="ARBA00010845"/>
    </source>
</evidence>
<feature type="compositionally biased region" description="Low complexity" evidence="3">
    <location>
        <begin position="436"/>
        <end position="446"/>
    </location>
</feature>
<reference evidence="5 6" key="1">
    <citation type="submission" date="2019-12" db="EMBL/GenBank/DDBJ databases">
        <authorList>
            <person name="Floudas D."/>
            <person name="Bentzer J."/>
            <person name="Ahren D."/>
            <person name="Johansson T."/>
            <person name="Persson P."/>
            <person name="Tunlid A."/>
        </authorList>
    </citation>
    <scope>NUCLEOTIDE SEQUENCE [LARGE SCALE GENOMIC DNA]</scope>
    <source>
        <strain evidence="5 6">CBS 102.39</strain>
    </source>
</reference>
<name>A0A8H4QPD7_9AGAR</name>
<dbReference type="Pfam" id="PF07557">
    <property type="entry name" value="Shugoshin_C"/>
    <property type="match status" value="1"/>
</dbReference>
<feature type="compositionally biased region" description="Basic and acidic residues" evidence="3">
    <location>
        <begin position="337"/>
        <end position="346"/>
    </location>
</feature>
<feature type="region of interest" description="Disordered" evidence="3">
    <location>
        <begin position="90"/>
        <end position="229"/>
    </location>
</feature>
<comment type="similarity">
    <text evidence="1">Belongs to the shugoshin family.</text>
</comment>
<evidence type="ECO:0000313" key="5">
    <source>
        <dbReference type="EMBL" id="KAF4614794.1"/>
    </source>
</evidence>
<keyword evidence="6" id="KW-1185">Reference proteome</keyword>
<dbReference type="GO" id="GO:0005634">
    <property type="term" value="C:nucleus"/>
    <property type="evidence" value="ECO:0007669"/>
    <property type="project" value="InterPro"/>
</dbReference>
<feature type="compositionally biased region" description="Basic and acidic residues" evidence="3">
    <location>
        <begin position="280"/>
        <end position="325"/>
    </location>
</feature>
<evidence type="ECO:0000259" key="4">
    <source>
        <dbReference type="Pfam" id="PF07557"/>
    </source>
</evidence>
<dbReference type="GO" id="GO:0045132">
    <property type="term" value="P:meiotic chromosome segregation"/>
    <property type="evidence" value="ECO:0007669"/>
    <property type="project" value="InterPro"/>
</dbReference>
<evidence type="ECO:0000313" key="6">
    <source>
        <dbReference type="Proteomes" id="UP000521872"/>
    </source>
</evidence>
<dbReference type="Proteomes" id="UP000521872">
    <property type="component" value="Unassembled WGS sequence"/>
</dbReference>
<dbReference type="AlphaFoldDB" id="A0A8H4QPD7"/>
<accession>A0A8H4QPD7</accession>
<feature type="region of interest" description="Disordered" evidence="3">
    <location>
        <begin position="254"/>
        <end position="578"/>
    </location>
</feature>
<protein>
    <recommendedName>
        <fullName evidence="4">Shugoshin C-terminal domain-containing protein</fullName>
    </recommendedName>
</protein>
<dbReference type="EMBL" id="JAACJL010000044">
    <property type="protein sequence ID" value="KAF4614794.1"/>
    <property type="molecule type" value="Genomic_DNA"/>
</dbReference>
<organism evidence="5 6">
    <name type="scientific">Agrocybe pediades</name>
    <dbReference type="NCBI Taxonomy" id="84607"/>
    <lineage>
        <taxon>Eukaryota</taxon>
        <taxon>Fungi</taxon>
        <taxon>Dikarya</taxon>
        <taxon>Basidiomycota</taxon>
        <taxon>Agaricomycotina</taxon>
        <taxon>Agaricomycetes</taxon>
        <taxon>Agaricomycetidae</taxon>
        <taxon>Agaricales</taxon>
        <taxon>Agaricineae</taxon>
        <taxon>Strophariaceae</taxon>
        <taxon>Agrocybe</taxon>
    </lineage>
</organism>
<evidence type="ECO:0000256" key="3">
    <source>
        <dbReference type="SAM" id="MobiDB-lite"/>
    </source>
</evidence>
<dbReference type="InterPro" id="IPR011515">
    <property type="entry name" value="Shugoshin_C"/>
</dbReference>
<feature type="compositionally biased region" description="Acidic residues" evidence="3">
    <location>
        <begin position="551"/>
        <end position="566"/>
    </location>
</feature>
<gene>
    <name evidence="5" type="ORF">D9613_003499</name>
</gene>
<keyword evidence="2" id="KW-0159">Chromosome partition</keyword>
<feature type="domain" description="Shugoshin C-terminal" evidence="4">
    <location>
        <begin position="386"/>
        <end position="407"/>
    </location>
</feature>
<feature type="compositionally biased region" description="Low complexity" evidence="3">
    <location>
        <begin position="513"/>
        <end position="538"/>
    </location>
</feature>
<feature type="compositionally biased region" description="Polar residues" evidence="3">
    <location>
        <begin position="359"/>
        <end position="383"/>
    </location>
</feature>
<dbReference type="GO" id="GO:0000775">
    <property type="term" value="C:chromosome, centromeric region"/>
    <property type="evidence" value="ECO:0007669"/>
    <property type="project" value="InterPro"/>
</dbReference>
<comment type="caution">
    <text evidence="5">The sequence shown here is derived from an EMBL/GenBank/DDBJ whole genome shotgun (WGS) entry which is preliminary data.</text>
</comment>